<organism evidence="2 3">
    <name type="scientific">Coemansia interrupta</name>
    <dbReference type="NCBI Taxonomy" id="1126814"/>
    <lineage>
        <taxon>Eukaryota</taxon>
        <taxon>Fungi</taxon>
        <taxon>Fungi incertae sedis</taxon>
        <taxon>Zoopagomycota</taxon>
        <taxon>Kickxellomycotina</taxon>
        <taxon>Kickxellomycetes</taxon>
        <taxon>Kickxellales</taxon>
        <taxon>Kickxellaceae</taxon>
        <taxon>Coemansia</taxon>
    </lineage>
</organism>
<feature type="region of interest" description="Disordered" evidence="1">
    <location>
        <begin position="187"/>
        <end position="240"/>
    </location>
</feature>
<name>A0A9W8HH37_9FUNG</name>
<dbReference type="EMBL" id="JANBUM010000195">
    <property type="protein sequence ID" value="KAJ2781873.1"/>
    <property type="molecule type" value="Genomic_DNA"/>
</dbReference>
<protein>
    <submittedName>
        <fullName evidence="2">Uncharacterized protein</fullName>
    </submittedName>
</protein>
<dbReference type="AlphaFoldDB" id="A0A9W8HH37"/>
<reference evidence="2" key="1">
    <citation type="submission" date="2022-07" db="EMBL/GenBank/DDBJ databases">
        <title>Phylogenomic reconstructions and comparative analyses of Kickxellomycotina fungi.</title>
        <authorList>
            <person name="Reynolds N.K."/>
            <person name="Stajich J.E."/>
            <person name="Barry K."/>
            <person name="Grigoriev I.V."/>
            <person name="Crous P."/>
            <person name="Smith M.E."/>
        </authorList>
    </citation>
    <scope>NUCLEOTIDE SEQUENCE</scope>
    <source>
        <strain evidence="2">BCRC 34489</strain>
    </source>
</reference>
<sequence>MVSMDEPPTVSSQAPTMINDAAIENDESDSVISTDPDTSADVSVVKSESATGEPSDIASVAQEPEESDSAQPTLSHGVPAARETGSYVPLFDFDLAPYNMALEIVAEALEKLADTMEPIDLPLPIVGPGYYLEVMVKAPNNKNPHVQPPYNQINPISIEGGQAPPITEIDIILPGESEVHQTIILPAAGQTRPSASTEDREVSTLLESSTLENASPIAMTDSTEGPLSTPETNASSQSSSEIVSAIDSMTMIDPIPAGTESGSAPLIESVPSASIIEPASSPNVIVGQFSTSGFFEGHLSGK</sequence>
<feature type="region of interest" description="Disordered" evidence="1">
    <location>
        <begin position="1"/>
        <end position="79"/>
    </location>
</feature>
<evidence type="ECO:0000313" key="2">
    <source>
        <dbReference type="EMBL" id="KAJ2781873.1"/>
    </source>
</evidence>
<evidence type="ECO:0000313" key="3">
    <source>
        <dbReference type="Proteomes" id="UP001140172"/>
    </source>
</evidence>
<dbReference type="OrthoDB" id="5575691at2759"/>
<keyword evidence="3" id="KW-1185">Reference proteome</keyword>
<evidence type="ECO:0000256" key="1">
    <source>
        <dbReference type="SAM" id="MobiDB-lite"/>
    </source>
</evidence>
<gene>
    <name evidence="2" type="ORF">GGI15_003092</name>
</gene>
<dbReference type="Proteomes" id="UP001140172">
    <property type="component" value="Unassembled WGS sequence"/>
</dbReference>
<proteinExistence type="predicted"/>
<feature type="compositionally biased region" description="Polar residues" evidence="1">
    <location>
        <begin position="30"/>
        <end position="52"/>
    </location>
</feature>
<comment type="caution">
    <text evidence="2">The sequence shown here is derived from an EMBL/GenBank/DDBJ whole genome shotgun (WGS) entry which is preliminary data.</text>
</comment>
<accession>A0A9W8HH37</accession>
<feature type="compositionally biased region" description="Polar residues" evidence="1">
    <location>
        <begin position="220"/>
        <end position="233"/>
    </location>
</feature>